<sequence length="214" mass="23840">MQYPHKKNVAIIVAHPDDETLWAGGTIISHPEWRCFVACICRAGDEDRAPRFAAALKALGAAGSMADMDDGPEQTPLPIPAVEEQVLQLLPHTQFDLIITHNIAGEYTRHRRHEEVSEAVFRLWKADLLTSPELWLFAYDDGGHTHFPVADPTAGIYLSLPAPVFQHKKELITGIYGFSQDSWEAQITPPAEAFWTFSTVAGAEQWLNSNRITP</sequence>
<dbReference type="AlphaFoldDB" id="A0A365XY33"/>
<organism evidence="1 2">
    <name type="scientific">Chitinophaga flava</name>
    <dbReference type="NCBI Taxonomy" id="2259036"/>
    <lineage>
        <taxon>Bacteria</taxon>
        <taxon>Pseudomonadati</taxon>
        <taxon>Bacteroidota</taxon>
        <taxon>Chitinophagia</taxon>
        <taxon>Chitinophagales</taxon>
        <taxon>Chitinophagaceae</taxon>
        <taxon>Chitinophaga</taxon>
    </lineage>
</organism>
<dbReference type="InterPro" id="IPR003737">
    <property type="entry name" value="GlcNAc_PI_deacetylase-related"/>
</dbReference>
<dbReference type="Gene3D" id="3.40.50.10320">
    <property type="entry name" value="LmbE-like"/>
    <property type="match status" value="1"/>
</dbReference>
<name>A0A365XY33_9BACT</name>
<dbReference type="Proteomes" id="UP000253410">
    <property type="component" value="Unassembled WGS sequence"/>
</dbReference>
<evidence type="ECO:0000313" key="1">
    <source>
        <dbReference type="EMBL" id="RBL90911.1"/>
    </source>
</evidence>
<comment type="caution">
    <text evidence="1">The sequence shown here is derived from an EMBL/GenBank/DDBJ whole genome shotgun (WGS) entry which is preliminary data.</text>
</comment>
<dbReference type="Pfam" id="PF02585">
    <property type="entry name" value="PIG-L"/>
    <property type="match status" value="1"/>
</dbReference>
<dbReference type="EMBL" id="QFFJ01000002">
    <property type="protein sequence ID" value="RBL90911.1"/>
    <property type="molecule type" value="Genomic_DNA"/>
</dbReference>
<evidence type="ECO:0000313" key="2">
    <source>
        <dbReference type="Proteomes" id="UP000253410"/>
    </source>
</evidence>
<dbReference type="OrthoDB" id="9790023at2"/>
<gene>
    <name evidence="1" type="ORF">DF182_20455</name>
</gene>
<accession>A0A365XY33</accession>
<protein>
    <submittedName>
        <fullName evidence="1">PIG-L family deacetylase</fullName>
    </submittedName>
</protein>
<dbReference type="SUPFAM" id="SSF102588">
    <property type="entry name" value="LmbE-like"/>
    <property type="match status" value="1"/>
</dbReference>
<proteinExistence type="predicted"/>
<keyword evidence="2" id="KW-1185">Reference proteome</keyword>
<dbReference type="InterPro" id="IPR024078">
    <property type="entry name" value="LmbE-like_dom_sf"/>
</dbReference>
<reference evidence="1 2" key="1">
    <citation type="submission" date="2018-05" db="EMBL/GenBank/DDBJ databases">
        <title>Chitinophaga sp. K3CV102501T nov., isolated from isolated from a monsoon evergreen broad-leaved forest soil.</title>
        <authorList>
            <person name="Lv Y."/>
        </authorList>
    </citation>
    <scope>NUCLEOTIDE SEQUENCE [LARGE SCALE GENOMIC DNA]</scope>
    <source>
        <strain evidence="1 2">GDMCC 1.1325</strain>
    </source>
</reference>